<evidence type="ECO:0000313" key="3">
    <source>
        <dbReference type="Proteomes" id="UP000184211"/>
    </source>
</evidence>
<dbReference type="OrthoDB" id="88903at2"/>
<evidence type="ECO:0000259" key="1">
    <source>
        <dbReference type="Pfam" id="PF07693"/>
    </source>
</evidence>
<dbReference type="Proteomes" id="UP000184211">
    <property type="component" value="Unassembled WGS sequence"/>
</dbReference>
<reference evidence="3" key="1">
    <citation type="submission" date="2016-11" db="EMBL/GenBank/DDBJ databases">
        <authorList>
            <person name="Varghese N."/>
            <person name="Submissions S."/>
        </authorList>
    </citation>
    <scope>NUCLEOTIDE SEQUENCE [LARGE SCALE GENOMIC DNA]</scope>
    <source>
        <strain evidence="3">DSM 28223</strain>
    </source>
</reference>
<dbReference type="RefSeq" id="WP_072791055.1">
    <property type="nucleotide sequence ID" value="NZ_FQWM01000001.1"/>
</dbReference>
<sequence>MSIWEGDLPGFEEIGNTFGNLVKSIDDTKVISIEAGYGRGKTFFRERWAKHLQAEGEVVVEVDALLSDHSGDPVLTFIAALVAALPENETATGKQLLEKSKKFGGVALRSVLRLGLRQGADEVIDLVTGQASDAIGDDKEALQGAVEEFGDGLSKVAGDLIAAQVIAERVRTQEIPEQLKALRDALTKDAKNKRVVILVDELDRCHPDYAIAFLEAMKLVFAQDGFVFCLFVNADYLQSVADHRFGKLGEGEQYLDKFVDIRLRLPVDEDDLEAATRLIALSEMEVSILFGQDDQFSVEHAAELAAKLAVLLKLTPRQIRRILRKVGLTLRCYSDRPVDASLLVYLAFQSKEAGQRLKHTSSSSHLPRAYLTPAVGEKIAKAAENSFQRDLVCEDDHRLKRESPELFALPRERYPLPNDGRDYYSWAKLKALAEHYIPSHQDMLDAVHSIEVER</sequence>
<keyword evidence="3" id="KW-1185">Reference proteome</keyword>
<gene>
    <name evidence="2" type="ORF">SAMN04488044_0910</name>
</gene>
<dbReference type="EMBL" id="FQWM01000001">
    <property type="protein sequence ID" value="SHG49598.1"/>
    <property type="molecule type" value="Genomic_DNA"/>
</dbReference>
<name>A0A1M5KA32_9RHOB</name>
<feature type="domain" description="KAP NTPase" evidence="1">
    <location>
        <begin position="21"/>
        <end position="331"/>
    </location>
</feature>
<dbReference type="Pfam" id="PF07693">
    <property type="entry name" value="KAP_NTPase"/>
    <property type="match status" value="1"/>
</dbReference>
<dbReference type="InterPro" id="IPR011646">
    <property type="entry name" value="KAP_P-loop"/>
</dbReference>
<evidence type="ECO:0000313" key="2">
    <source>
        <dbReference type="EMBL" id="SHG49598.1"/>
    </source>
</evidence>
<accession>A0A1M5KA32</accession>
<dbReference type="AlphaFoldDB" id="A0A1M5KA32"/>
<protein>
    <submittedName>
        <fullName evidence="2">KAP family P-loop domain-containing protein</fullName>
    </submittedName>
</protein>
<organism evidence="2 3">
    <name type="scientific">Cognatishimia maritima</name>
    <dbReference type="NCBI Taxonomy" id="870908"/>
    <lineage>
        <taxon>Bacteria</taxon>
        <taxon>Pseudomonadati</taxon>
        <taxon>Pseudomonadota</taxon>
        <taxon>Alphaproteobacteria</taxon>
        <taxon>Rhodobacterales</taxon>
        <taxon>Paracoccaceae</taxon>
        <taxon>Cognatishimia</taxon>
    </lineage>
</organism>
<dbReference type="InterPro" id="IPR027417">
    <property type="entry name" value="P-loop_NTPase"/>
</dbReference>
<proteinExistence type="predicted"/>
<dbReference type="SUPFAM" id="SSF52540">
    <property type="entry name" value="P-loop containing nucleoside triphosphate hydrolases"/>
    <property type="match status" value="1"/>
</dbReference>